<sequence length="799" mass="87840">MSRSPELYSPPESPPLSRLSSPPVSSIHAAILSTSLFPPRNSTSKKDDIHKMQEKDPLAAEIWRLYSKAKDNLPNGERLENLTWRMMAMTLKTRKEEVARGRSATPTSNETNEVYINSRDSMDSLPQQQNNIISTSFDTPTKDCTNLVIKKEDCSFAQSGQQASYVNKTTLLNQPPERSLGLNTIALNHNYLTSKGLLNFTKPKSMDNSTTPLNGEISNNFTSTKLNTFNYLENNPTSTGSLNELSAVSTYDTTSMINTSNNFSTLSIGSEFDFSPNEVNSSTDHTTRYFPELHDQSNLDLMNLMEPDTYTSTENPDICNNSLPTPPHSQNFSTMKSFPFTPGANSSSSSSHIVRAFPSIQIAEDLPEPPRSLPLYQNIEEKNGIMNGSNSVGPVNKLAPKVSNKPKRNVVPSCGNENPSCSNCKTTTTPLWRRNPHGGQPLCNACGLFLKLHGIVRPLSLKTNVIKKRNRNPAKDSKGVSNGNAIGAQTNGAPKDTDNNHLSDPSNNNSNIPRLNEVSSPIGLESTNGSIRTVVSNIIPNKRPRRLASDESLESNHSVQADTSNNLLPLDSQTQSITEQMNDLNSVARVTTVSNQRSLNLQQLKQLQLLQTQRQPMVHQPVNLCLSGENATGNAPKVDLTGVSFVRTRQNIQPPENDQFNAFSQQIDPLQHHDSQNNIVTSPGNIPPFIVSPNIDMIPFRTPVTSSLSPNSNLIGINSGLNTSTFNAINISNNDDIRSAGTESLSSFSDNMSGNDYFGAGALWTGATERESVNNEVFTYRYDYEDDMNMFASGSIWFK</sequence>
<dbReference type="Pfam" id="PF08550">
    <property type="entry name" value="GATA_AreA"/>
    <property type="match status" value="1"/>
</dbReference>
<protein>
    <submittedName>
        <fullName evidence="11">Sodium- and chloride-dependent GABA transporter 1</fullName>
    </submittedName>
</protein>
<feature type="domain" description="GATA-type" evidence="10">
    <location>
        <begin position="415"/>
        <end position="469"/>
    </location>
</feature>
<evidence type="ECO:0000256" key="6">
    <source>
        <dbReference type="ARBA" id="ARBA00023163"/>
    </source>
</evidence>
<evidence type="ECO:0000256" key="7">
    <source>
        <dbReference type="ARBA" id="ARBA00023242"/>
    </source>
</evidence>
<proteinExistence type="predicted"/>
<evidence type="ECO:0000256" key="9">
    <source>
        <dbReference type="SAM" id="MobiDB-lite"/>
    </source>
</evidence>
<dbReference type="EMBL" id="JASJQH010001020">
    <property type="protein sequence ID" value="KAK9762276.1"/>
    <property type="molecule type" value="Genomic_DNA"/>
</dbReference>
<feature type="compositionally biased region" description="Polar residues" evidence="9">
    <location>
        <begin position="555"/>
        <end position="568"/>
    </location>
</feature>
<feature type="region of interest" description="Disordered" evidence="9">
    <location>
        <begin position="466"/>
        <end position="526"/>
    </location>
</feature>
<feature type="compositionally biased region" description="Polar residues" evidence="9">
    <location>
        <begin position="502"/>
        <end position="526"/>
    </location>
</feature>
<evidence type="ECO:0000259" key="10">
    <source>
        <dbReference type="PROSITE" id="PS50114"/>
    </source>
</evidence>
<evidence type="ECO:0000313" key="11">
    <source>
        <dbReference type="EMBL" id="KAK9762276.1"/>
    </source>
</evidence>
<feature type="region of interest" description="Disordered" evidence="9">
    <location>
        <begin position="1"/>
        <end position="24"/>
    </location>
</feature>
<dbReference type="CDD" id="cd00202">
    <property type="entry name" value="ZnF_GATA"/>
    <property type="match status" value="1"/>
</dbReference>
<keyword evidence="4" id="KW-0862">Zinc</keyword>
<evidence type="ECO:0000256" key="1">
    <source>
        <dbReference type="ARBA" id="ARBA00004123"/>
    </source>
</evidence>
<dbReference type="InterPro" id="IPR013088">
    <property type="entry name" value="Znf_NHR/GATA"/>
</dbReference>
<dbReference type="PROSITE" id="PS50114">
    <property type="entry name" value="GATA_ZN_FINGER_2"/>
    <property type="match status" value="1"/>
</dbReference>
<keyword evidence="6" id="KW-0804">Transcription</keyword>
<comment type="subcellular location">
    <subcellularLocation>
        <location evidence="1">Nucleus</location>
    </subcellularLocation>
</comment>
<keyword evidence="7" id="KW-0539">Nucleus</keyword>
<evidence type="ECO:0000256" key="3">
    <source>
        <dbReference type="ARBA" id="ARBA00022771"/>
    </source>
</evidence>
<name>A0ABR2WLA5_9FUNG</name>
<keyword evidence="2" id="KW-0479">Metal-binding</keyword>
<dbReference type="PANTHER" id="PTHR10071:SF281">
    <property type="entry name" value="BOX A-BINDING FACTOR-RELATED"/>
    <property type="match status" value="1"/>
</dbReference>
<feature type="region of interest" description="Disordered" evidence="9">
    <location>
        <begin position="546"/>
        <end position="568"/>
    </location>
</feature>
<evidence type="ECO:0000256" key="2">
    <source>
        <dbReference type="ARBA" id="ARBA00022723"/>
    </source>
</evidence>
<reference evidence="11 12" key="1">
    <citation type="submission" date="2023-04" db="EMBL/GenBank/DDBJ databases">
        <title>Genome of Basidiobolus ranarum AG-B5.</title>
        <authorList>
            <person name="Stajich J.E."/>
            <person name="Carter-House D."/>
            <person name="Gryganskyi A."/>
        </authorList>
    </citation>
    <scope>NUCLEOTIDE SEQUENCE [LARGE SCALE GENOMIC DNA]</scope>
    <source>
        <strain evidence="11 12">AG-B5</strain>
    </source>
</reference>
<dbReference type="Gene3D" id="3.30.50.10">
    <property type="entry name" value="Erythroid Transcription Factor GATA-1, subunit A"/>
    <property type="match status" value="1"/>
</dbReference>
<accession>A0ABR2WLA5</accession>
<dbReference type="SUPFAM" id="SSF57716">
    <property type="entry name" value="Glucocorticoid receptor-like (DNA-binding domain)"/>
    <property type="match status" value="1"/>
</dbReference>
<dbReference type="PROSITE" id="PS00344">
    <property type="entry name" value="GATA_ZN_FINGER_1"/>
    <property type="match status" value="1"/>
</dbReference>
<dbReference type="PANTHER" id="PTHR10071">
    <property type="entry name" value="TRANSCRIPTION FACTOR GATA FAMILY MEMBER"/>
    <property type="match status" value="1"/>
</dbReference>
<evidence type="ECO:0000313" key="12">
    <source>
        <dbReference type="Proteomes" id="UP001479436"/>
    </source>
</evidence>
<evidence type="ECO:0000256" key="5">
    <source>
        <dbReference type="ARBA" id="ARBA00023015"/>
    </source>
</evidence>
<dbReference type="SMART" id="SM00401">
    <property type="entry name" value="ZnF_GATA"/>
    <property type="match status" value="1"/>
</dbReference>
<feature type="region of interest" description="Disordered" evidence="9">
    <location>
        <begin position="387"/>
        <end position="419"/>
    </location>
</feature>
<comment type="caution">
    <text evidence="11">The sequence shown here is derived from an EMBL/GenBank/DDBJ whole genome shotgun (WGS) entry which is preliminary data.</text>
</comment>
<keyword evidence="3 8" id="KW-0863">Zinc-finger</keyword>
<evidence type="ECO:0000256" key="4">
    <source>
        <dbReference type="ARBA" id="ARBA00022833"/>
    </source>
</evidence>
<dbReference type="Proteomes" id="UP001479436">
    <property type="component" value="Unassembled WGS sequence"/>
</dbReference>
<gene>
    <name evidence="11" type="primary">GAT1_3</name>
    <name evidence="11" type="ORF">K7432_012154</name>
</gene>
<dbReference type="Pfam" id="PF00320">
    <property type="entry name" value="GATA"/>
    <property type="match status" value="1"/>
</dbReference>
<keyword evidence="5" id="KW-0805">Transcription regulation</keyword>
<organism evidence="11 12">
    <name type="scientific">Basidiobolus ranarum</name>
    <dbReference type="NCBI Taxonomy" id="34480"/>
    <lineage>
        <taxon>Eukaryota</taxon>
        <taxon>Fungi</taxon>
        <taxon>Fungi incertae sedis</taxon>
        <taxon>Zoopagomycota</taxon>
        <taxon>Entomophthoromycotina</taxon>
        <taxon>Basidiobolomycetes</taxon>
        <taxon>Basidiobolales</taxon>
        <taxon>Basidiobolaceae</taxon>
        <taxon>Basidiobolus</taxon>
    </lineage>
</organism>
<evidence type="ECO:0000256" key="8">
    <source>
        <dbReference type="PROSITE-ProRule" id="PRU00094"/>
    </source>
</evidence>
<keyword evidence="12" id="KW-1185">Reference proteome</keyword>
<feature type="compositionally biased region" description="Polar residues" evidence="9">
    <location>
        <begin position="479"/>
        <end position="492"/>
    </location>
</feature>
<dbReference type="InterPro" id="IPR039355">
    <property type="entry name" value="Transcription_factor_GATA"/>
</dbReference>
<dbReference type="InterPro" id="IPR013860">
    <property type="entry name" value="AreA_GATA"/>
</dbReference>
<dbReference type="InterPro" id="IPR000679">
    <property type="entry name" value="Znf_GATA"/>
</dbReference>